<dbReference type="EMBL" id="DXIE01000018">
    <property type="protein sequence ID" value="HIV61729.1"/>
    <property type="molecule type" value="Genomic_DNA"/>
</dbReference>
<reference evidence="2" key="2">
    <citation type="submission" date="2021-04" db="EMBL/GenBank/DDBJ databases">
        <authorList>
            <person name="Gilroy R."/>
        </authorList>
    </citation>
    <scope>NUCLEOTIDE SEQUENCE</scope>
    <source>
        <strain evidence="2">CHK193-4272</strain>
    </source>
</reference>
<accession>A0A9D1PGN9</accession>
<dbReference type="PANTHER" id="PTHR35789:SF1">
    <property type="entry name" value="SPORE GERMINATION PROTEIN B3"/>
    <property type="match status" value="1"/>
</dbReference>
<protein>
    <recommendedName>
        <fullName evidence="1">Spore germination protein N-terminal domain-containing protein</fullName>
    </recommendedName>
</protein>
<sequence>MKKILLLIICLLMLTGCQPNKNKRVELNQNAGQILPISAFAIDKKDNLYQMTIESIRQDSLDGEVSPAYFTVKSENFSDLFYNADMMLASRLYLSHASIIIVSENIARFDIDNLVNSLLERPDARLTLRIAIAENSTPDEILQAPSVTDGIPGMALSSLLEKRTKDQTFLDFPMFRILDYSLNGRDIALPVLTLSDDGHVKPKSSIIISSDGGVKYA</sequence>
<evidence type="ECO:0000313" key="2">
    <source>
        <dbReference type="EMBL" id="HIV61729.1"/>
    </source>
</evidence>
<feature type="domain" description="Spore germination protein N-terminal" evidence="1">
    <location>
        <begin position="36"/>
        <end position="193"/>
    </location>
</feature>
<organism evidence="2 3">
    <name type="scientific">Candidatus Butyricicoccus avistercoris</name>
    <dbReference type="NCBI Taxonomy" id="2838518"/>
    <lineage>
        <taxon>Bacteria</taxon>
        <taxon>Bacillati</taxon>
        <taxon>Bacillota</taxon>
        <taxon>Clostridia</taxon>
        <taxon>Eubacteriales</taxon>
        <taxon>Butyricicoccaceae</taxon>
        <taxon>Butyricicoccus</taxon>
    </lineage>
</organism>
<name>A0A9D1PGN9_9FIRM</name>
<dbReference type="Pfam" id="PF25198">
    <property type="entry name" value="Spore_GerAC_N"/>
    <property type="match status" value="1"/>
</dbReference>
<comment type="caution">
    <text evidence="2">The sequence shown here is derived from an EMBL/GenBank/DDBJ whole genome shotgun (WGS) entry which is preliminary data.</text>
</comment>
<dbReference type="GO" id="GO:0009847">
    <property type="term" value="P:spore germination"/>
    <property type="evidence" value="ECO:0007669"/>
    <property type="project" value="InterPro"/>
</dbReference>
<dbReference type="AlphaFoldDB" id="A0A9D1PGN9"/>
<dbReference type="PANTHER" id="PTHR35789">
    <property type="entry name" value="SPORE GERMINATION PROTEIN B3"/>
    <property type="match status" value="1"/>
</dbReference>
<proteinExistence type="predicted"/>
<gene>
    <name evidence="2" type="ORF">H9746_02615</name>
</gene>
<evidence type="ECO:0000259" key="1">
    <source>
        <dbReference type="Pfam" id="PF25198"/>
    </source>
</evidence>
<dbReference type="GO" id="GO:0016020">
    <property type="term" value="C:membrane"/>
    <property type="evidence" value="ECO:0007669"/>
    <property type="project" value="InterPro"/>
</dbReference>
<evidence type="ECO:0000313" key="3">
    <source>
        <dbReference type="Proteomes" id="UP000886808"/>
    </source>
</evidence>
<reference evidence="2" key="1">
    <citation type="journal article" date="2021" name="PeerJ">
        <title>Extensive microbial diversity within the chicken gut microbiome revealed by metagenomics and culture.</title>
        <authorList>
            <person name="Gilroy R."/>
            <person name="Ravi A."/>
            <person name="Getino M."/>
            <person name="Pursley I."/>
            <person name="Horton D.L."/>
            <person name="Alikhan N.F."/>
            <person name="Baker D."/>
            <person name="Gharbi K."/>
            <person name="Hall N."/>
            <person name="Watson M."/>
            <person name="Adriaenssens E.M."/>
            <person name="Foster-Nyarko E."/>
            <person name="Jarju S."/>
            <person name="Secka A."/>
            <person name="Antonio M."/>
            <person name="Oren A."/>
            <person name="Chaudhuri R.R."/>
            <person name="La Ragione R."/>
            <person name="Hildebrand F."/>
            <person name="Pallen M.J."/>
        </authorList>
    </citation>
    <scope>NUCLEOTIDE SEQUENCE</scope>
    <source>
        <strain evidence="2">CHK193-4272</strain>
    </source>
</reference>
<dbReference type="PROSITE" id="PS51257">
    <property type="entry name" value="PROKAR_LIPOPROTEIN"/>
    <property type="match status" value="1"/>
</dbReference>
<dbReference type="InterPro" id="IPR057336">
    <property type="entry name" value="GerAC_N"/>
</dbReference>
<dbReference type="InterPro" id="IPR008844">
    <property type="entry name" value="Spore_GerAC-like"/>
</dbReference>
<dbReference type="Proteomes" id="UP000886808">
    <property type="component" value="Unassembled WGS sequence"/>
</dbReference>